<protein>
    <submittedName>
        <fullName evidence="4">Esterase/lipase/thioesterase</fullName>
    </submittedName>
</protein>
<accession>A0A0B8ZFC1</accession>
<evidence type="ECO:0000259" key="3">
    <source>
        <dbReference type="Pfam" id="PF20434"/>
    </source>
</evidence>
<dbReference type="InterPro" id="IPR049492">
    <property type="entry name" value="BD-FAE-like_dom"/>
</dbReference>
<evidence type="ECO:0000256" key="2">
    <source>
        <dbReference type="SAM" id="SignalP"/>
    </source>
</evidence>
<organism evidence="4 5">
    <name type="scientific">Novosphingobium subterraneum</name>
    <dbReference type="NCBI Taxonomy" id="48936"/>
    <lineage>
        <taxon>Bacteria</taxon>
        <taxon>Pseudomonadati</taxon>
        <taxon>Pseudomonadota</taxon>
        <taxon>Alphaproteobacteria</taxon>
        <taxon>Sphingomonadales</taxon>
        <taxon>Sphingomonadaceae</taxon>
        <taxon>Novosphingobium</taxon>
    </lineage>
</organism>
<proteinExistence type="predicted"/>
<dbReference type="AlphaFoldDB" id="A0A0B8ZFC1"/>
<keyword evidence="2" id="KW-0732">Signal</keyword>
<sequence>MTLLRMALAAAAACGLTGSLPATAREVDDSYTVAQRFERYKDQYSGITWPAVTLAEGQEILFDRSYKRLSDRSLGLDVFLPSQKRRLGTALVLVHGGAWRSGDKSHFYALASRLAGLGHTVILPEYRLAPEAGYPSGMTDAADALRWVHDNAAHFGIKPGWIAVGGASSGGQMAALLAYDARLRTDEAGRMVPVAALIDLDGVLDMTDPLALQFENAAGGKSPFAQWVGGSFESAPQTWIDASAAHHVSPRSPPTLILGSGIPRFTAGRVAVLAALKSHGTRTEVYDLVDAPHDFWLFEPWLTPTARRIDRFLRALLSSSQTGDGR</sequence>
<dbReference type="InterPro" id="IPR029058">
    <property type="entry name" value="AB_hydrolase_fold"/>
</dbReference>
<dbReference type="Proteomes" id="UP000031338">
    <property type="component" value="Unassembled WGS sequence"/>
</dbReference>
<dbReference type="SUPFAM" id="SSF53474">
    <property type="entry name" value="alpha/beta-Hydrolases"/>
    <property type="match status" value="1"/>
</dbReference>
<feature type="chain" id="PRO_5002126967" evidence="2">
    <location>
        <begin position="25"/>
        <end position="326"/>
    </location>
</feature>
<dbReference type="STRING" id="48936.NJ75_02878"/>
<reference evidence="4 5" key="1">
    <citation type="submission" date="2014-10" db="EMBL/GenBank/DDBJ databases">
        <title>Draft genome sequence of Novosphingobium subterraneum DSM 12447.</title>
        <authorList>
            <person name="Gan H.M."/>
            <person name="Gan H.Y."/>
            <person name="Savka M.A."/>
        </authorList>
    </citation>
    <scope>NUCLEOTIDE SEQUENCE [LARGE SCALE GENOMIC DNA]</scope>
    <source>
        <strain evidence="4 5">DSM 12447</strain>
    </source>
</reference>
<gene>
    <name evidence="4" type="ORF">NJ75_02878</name>
</gene>
<dbReference type="GO" id="GO:0016787">
    <property type="term" value="F:hydrolase activity"/>
    <property type="evidence" value="ECO:0007669"/>
    <property type="project" value="UniProtKB-KW"/>
</dbReference>
<evidence type="ECO:0000313" key="5">
    <source>
        <dbReference type="Proteomes" id="UP000031338"/>
    </source>
</evidence>
<feature type="signal peptide" evidence="2">
    <location>
        <begin position="1"/>
        <end position="24"/>
    </location>
</feature>
<feature type="domain" description="BD-FAE-like" evidence="3">
    <location>
        <begin position="76"/>
        <end position="258"/>
    </location>
</feature>
<dbReference type="Gene3D" id="3.40.50.1820">
    <property type="entry name" value="alpha/beta hydrolase"/>
    <property type="match status" value="1"/>
</dbReference>
<evidence type="ECO:0000256" key="1">
    <source>
        <dbReference type="ARBA" id="ARBA00022801"/>
    </source>
</evidence>
<dbReference type="PATRIC" id="fig|48936.3.peg.2891"/>
<evidence type="ECO:0000313" key="4">
    <source>
        <dbReference type="EMBL" id="KHS44952.1"/>
    </source>
</evidence>
<dbReference type="PANTHER" id="PTHR48081">
    <property type="entry name" value="AB HYDROLASE SUPERFAMILY PROTEIN C4A8.06C"/>
    <property type="match status" value="1"/>
</dbReference>
<dbReference type="Pfam" id="PF20434">
    <property type="entry name" value="BD-FAE"/>
    <property type="match status" value="1"/>
</dbReference>
<name>A0A0B8ZFC1_9SPHN</name>
<dbReference type="InterPro" id="IPR050300">
    <property type="entry name" value="GDXG_lipolytic_enzyme"/>
</dbReference>
<keyword evidence="5" id="KW-1185">Reference proteome</keyword>
<comment type="caution">
    <text evidence="4">The sequence shown here is derived from an EMBL/GenBank/DDBJ whole genome shotgun (WGS) entry which is preliminary data.</text>
</comment>
<dbReference type="EMBL" id="JRVC01000014">
    <property type="protein sequence ID" value="KHS44952.1"/>
    <property type="molecule type" value="Genomic_DNA"/>
</dbReference>
<keyword evidence="1" id="KW-0378">Hydrolase</keyword>